<keyword evidence="8" id="KW-1185">Reference proteome</keyword>
<keyword evidence="2" id="KW-0805">Transcription regulation</keyword>
<dbReference type="Proteomes" id="UP001156666">
    <property type="component" value="Unassembled WGS sequence"/>
</dbReference>
<dbReference type="CDD" id="cd06171">
    <property type="entry name" value="Sigma70_r4"/>
    <property type="match status" value="1"/>
</dbReference>
<evidence type="ECO:0000256" key="2">
    <source>
        <dbReference type="ARBA" id="ARBA00023015"/>
    </source>
</evidence>
<dbReference type="InterPro" id="IPR039425">
    <property type="entry name" value="RNA_pol_sigma-70-like"/>
</dbReference>
<feature type="domain" description="RNA polymerase sigma factor 70 region 4 type 2" evidence="6">
    <location>
        <begin position="112"/>
        <end position="163"/>
    </location>
</feature>
<dbReference type="Pfam" id="PF08281">
    <property type="entry name" value="Sigma70_r4_2"/>
    <property type="match status" value="1"/>
</dbReference>
<comment type="similarity">
    <text evidence="1">Belongs to the sigma-70 factor family. ECF subfamily.</text>
</comment>
<evidence type="ECO:0000259" key="6">
    <source>
        <dbReference type="Pfam" id="PF08281"/>
    </source>
</evidence>
<dbReference type="PANTHER" id="PTHR43133">
    <property type="entry name" value="RNA POLYMERASE ECF-TYPE SIGMA FACTO"/>
    <property type="match status" value="1"/>
</dbReference>
<dbReference type="GO" id="GO:0016987">
    <property type="term" value="F:sigma factor activity"/>
    <property type="evidence" value="ECO:0007669"/>
    <property type="project" value="UniProtKB-KW"/>
</dbReference>
<keyword evidence="7" id="KW-0240">DNA-directed RNA polymerase</keyword>
<gene>
    <name evidence="7" type="ORF">GCM10007940_29980</name>
</gene>
<dbReference type="InterPro" id="IPR013249">
    <property type="entry name" value="RNA_pol_sigma70_r4_t2"/>
</dbReference>
<dbReference type="GO" id="GO:0003677">
    <property type="term" value="F:DNA binding"/>
    <property type="evidence" value="ECO:0007669"/>
    <property type="project" value="InterPro"/>
</dbReference>
<evidence type="ECO:0000256" key="3">
    <source>
        <dbReference type="ARBA" id="ARBA00023082"/>
    </source>
</evidence>
<accession>A0AA37SR56</accession>
<comment type="caution">
    <text evidence="7">The sequence shown here is derived from an EMBL/GenBank/DDBJ whole genome shotgun (WGS) entry which is preliminary data.</text>
</comment>
<reference evidence="7" key="1">
    <citation type="journal article" date="2014" name="Int. J. Syst. Evol. Microbiol.">
        <title>Complete genome sequence of Corynebacterium casei LMG S-19264T (=DSM 44701T), isolated from a smear-ripened cheese.</title>
        <authorList>
            <consortium name="US DOE Joint Genome Institute (JGI-PGF)"/>
            <person name="Walter F."/>
            <person name="Albersmeier A."/>
            <person name="Kalinowski J."/>
            <person name="Ruckert C."/>
        </authorList>
    </citation>
    <scope>NUCLEOTIDE SEQUENCE</scope>
    <source>
        <strain evidence="7">NBRC 108769</strain>
    </source>
</reference>
<dbReference type="InterPro" id="IPR014284">
    <property type="entry name" value="RNA_pol_sigma-70_dom"/>
</dbReference>
<sequence length="183" mass="21606">MEKNIKLCKAGNRKAQKALYDFYSPILFGICRRYLKNTADAEDVFIHGMFKIFDNIHKYKGDGSFEGWMKRIMVNESLMHIRKHKKLNLTVEWSQVNDSQDPVILDQLAEEDIKDIIMELPEGYRTVFNLYVIEGYKHREIGEMLGISINTSKSQLILAKKKMREFIKKKDLDEKASYNERYK</sequence>
<name>A0AA37SR56_9BACT</name>
<dbReference type="SUPFAM" id="SSF88946">
    <property type="entry name" value="Sigma2 domain of RNA polymerase sigma factors"/>
    <property type="match status" value="1"/>
</dbReference>
<evidence type="ECO:0000259" key="5">
    <source>
        <dbReference type="Pfam" id="PF04542"/>
    </source>
</evidence>
<keyword evidence="4" id="KW-0804">Transcription</keyword>
<dbReference type="AlphaFoldDB" id="A0AA37SR56"/>
<dbReference type="InterPro" id="IPR007627">
    <property type="entry name" value="RNA_pol_sigma70_r2"/>
</dbReference>
<dbReference type="RefSeq" id="WP_235293747.1">
    <property type="nucleotide sequence ID" value="NZ_BSOH01000020.1"/>
</dbReference>
<dbReference type="InterPro" id="IPR013325">
    <property type="entry name" value="RNA_pol_sigma_r2"/>
</dbReference>
<feature type="domain" description="RNA polymerase sigma-70 region 2" evidence="5">
    <location>
        <begin position="19"/>
        <end position="86"/>
    </location>
</feature>
<dbReference type="SUPFAM" id="SSF88659">
    <property type="entry name" value="Sigma3 and sigma4 domains of RNA polymerase sigma factors"/>
    <property type="match status" value="1"/>
</dbReference>
<dbReference type="InterPro" id="IPR036388">
    <property type="entry name" value="WH-like_DNA-bd_sf"/>
</dbReference>
<dbReference type="Gene3D" id="1.10.10.10">
    <property type="entry name" value="Winged helix-like DNA-binding domain superfamily/Winged helix DNA-binding domain"/>
    <property type="match status" value="1"/>
</dbReference>
<dbReference type="EMBL" id="BSOH01000020">
    <property type="protein sequence ID" value="GLR18382.1"/>
    <property type="molecule type" value="Genomic_DNA"/>
</dbReference>
<dbReference type="Gene3D" id="1.10.1740.10">
    <property type="match status" value="1"/>
</dbReference>
<evidence type="ECO:0000256" key="1">
    <source>
        <dbReference type="ARBA" id="ARBA00010641"/>
    </source>
</evidence>
<proteinExistence type="inferred from homology"/>
<dbReference type="NCBIfam" id="TIGR02937">
    <property type="entry name" value="sigma70-ECF"/>
    <property type="match status" value="1"/>
</dbReference>
<dbReference type="GO" id="GO:0006352">
    <property type="term" value="P:DNA-templated transcription initiation"/>
    <property type="evidence" value="ECO:0007669"/>
    <property type="project" value="InterPro"/>
</dbReference>
<dbReference type="PANTHER" id="PTHR43133:SF46">
    <property type="entry name" value="RNA POLYMERASE SIGMA-70 FACTOR ECF SUBFAMILY"/>
    <property type="match status" value="1"/>
</dbReference>
<dbReference type="Pfam" id="PF04542">
    <property type="entry name" value="Sigma70_r2"/>
    <property type="match status" value="1"/>
</dbReference>
<organism evidence="7 8">
    <name type="scientific">Portibacter lacus</name>
    <dbReference type="NCBI Taxonomy" id="1099794"/>
    <lineage>
        <taxon>Bacteria</taxon>
        <taxon>Pseudomonadati</taxon>
        <taxon>Bacteroidota</taxon>
        <taxon>Saprospiria</taxon>
        <taxon>Saprospirales</taxon>
        <taxon>Haliscomenobacteraceae</taxon>
        <taxon>Portibacter</taxon>
    </lineage>
</organism>
<protein>
    <submittedName>
        <fullName evidence="7">DNA-directed RNA polymerase sigma-70 factor</fullName>
    </submittedName>
</protein>
<keyword evidence="3" id="KW-0731">Sigma factor</keyword>
<evidence type="ECO:0000256" key="4">
    <source>
        <dbReference type="ARBA" id="ARBA00023163"/>
    </source>
</evidence>
<evidence type="ECO:0000313" key="8">
    <source>
        <dbReference type="Proteomes" id="UP001156666"/>
    </source>
</evidence>
<dbReference type="InterPro" id="IPR013324">
    <property type="entry name" value="RNA_pol_sigma_r3/r4-like"/>
</dbReference>
<dbReference type="GO" id="GO:0000428">
    <property type="term" value="C:DNA-directed RNA polymerase complex"/>
    <property type="evidence" value="ECO:0007669"/>
    <property type="project" value="UniProtKB-KW"/>
</dbReference>
<evidence type="ECO:0000313" key="7">
    <source>
        <dbReference type="EMBL" id="GLR18382.1"/>
    </source>
</evidence>
<reference evidence="7" key="2">
    <citation type="submission" date="2023-01" db="EMBL/GenBank/DDBJ databases">
        <title>Draft genome sequence of Portibacter lacus strain NBRC 108769.</title>
        <authorList>
            <person name="Sun Q."/>
            <person name="Mori K."/>
        </authorList>
    </citation>
    <scope>NUCLEOTIDE SEQUENCE</scope>
    <source>
        <strain evidence="7">NBRC 108769</strain>
    </source>
</reference>